<comment type="caution">
    <text evidence="10">The sequence shown here is derived from an EMBL/GenBank/DDBJ whole genome shotgun (WGS) entry which is preliminary data.</text>
</comment>
<evidence type="ECO:0000256" key="2">
    <source>
        <dbReference type="ARBA" id="ARBA00009425"/>
    </source>
</evidence>
<feature type="transmembrane region" description="Helical" evidence="7">
    <location>
        <begin position="110"/>
        <end position="130"/>
    </location>
</feature>
<dbReference type="PANTHER" id="PTHR33932">
    <property type="entry name" value="NA(+)/H(+) ANTIPORTER SUBUNIT B"/>
    <property type="match status" value="1"/>
</dbReference>
<proteinExistence type="inferred from homology"/>
<evidence type="ECO:0000313" key="11">
    <source>
        <dbReference type="Proteomes" id="UP000054844"/>
    </source>
</evidence>
<evidence type="ECO:0000256" key="4">
    <source>
        <dbReference type="ARBA" id="ARBA00022692"/>
    </source>
</evidence>
<dbReference type="AlphaFoldDB" id="A0A1S8D8A4"/>
<dbReference type="EMBL" id="LLWF02000013">
    <property type="protein sequence ID" value="ONH84037.1"/>
    <property type="molecule type" value="Genomic_DNA"/>
</dbReference>
<keyword evidence="6 7" id="KW-0472">Membrane</keyword>
<feature type="chain" id="PRO_5012390827" evidence="8">
    <location>
        <begin position="23"/>
        <end position="252"/>
    </location>
</feature>
<keyword evidence="11" id="KW-1185">Reference proteome</keyword>
<evidence type="ECO:0000259" key="9">
    <source>
        <dbReference type="Pfam" id="PF04039"/>
    </source>
</evidence>
<sequence>MTPRLRCLLAWVSALCLLPWAAAVIHAMPEFGNHPLPYGDAVNRLGPAERQVTNMVTAVNFDLRGFDTLGEEVMLLAAVVGTTVILRGARGEKTMDRAATCQGRPIAPRSPGVILLCRVLAPMTLLYGLYVVLHAALTPGGGFQGGVIIGSGLLLVWLGERYGTWRRVVRGHALHAAEAGGAALYTLVGMGALLSGGAFLANLLPLGEMGSLLSGGIIPVVNLGVGLAVAGGFGMLFLEFLEETRVAGEDGS</sequence>
<evidence type="ECO:0000256" key="8">
    <source>
        <dbReference type="SAM" id="SignalP"/>
    </source>
</evidence>
<evidence type="ECO:0000256" key="6">
    <source>
        <dbReference type="ARBA" id="ARBA00023136"/>
    </source>
</evidence>
<evidence type="ECO:0000256" key="1">
    <source>
        <dbReference type="ARBA" id="ARBA00004651"/>
    </source>
</evidence>
<comment type="similarity">
    <text evidence="2">Belongs to the CPA3 antiporters (TC 2.A.63) subunit B family.</text>
</comment>
<comment type="subcellular location">
    <subcellularLocation>
        <location evidence="1">Cell membrane</location>
        <topology evidence="1">Multi-pass membrane protein</topology>
    </subcellularLocation>
</comment>
<feature type="signal peptide" evidence="8">
    <location>
        <begin position="1"/>
        <end position="22"/>
    </location>
</feature>
<keyword evidence="3" id="KW-1003">Cell membrane</keyword>
<gene>
    <name evidence="10" type="ORF">APZ41_006280</name>
</gene>
<evidence type="ECO:0000313" key="10">
    <source>
        <dbReference type="EMBL" id="ONH84037.1"/>
    </source>
</evidence>
<feature type="domain" description="Na+/H+ antiporter MnhB subunit-related protein" evidence="9">
    <location>
        <begin position="115"/>
        <end position="233"/>
    </location>
</feature>
<dbReference type="GO" id="GO:0005886">
    <property type="term" value="C:plasma membrane"/>
    <property type="evidence" value="ECO:0007669"/>
    <property type="project" value="UniProtKB-SubCell"/>
</dbReference>
<evidence type="ECO:0000256" key="3">
    <source>
        <dbReference type="ARBA" id="ARBA00022475"/>
    </source>
</evidence>
<keyword evidence="5 7" id="KW-1133">Transmembrane helix</keyword>
<feature type="transmembrane region" description="Helical" evidence="7">
    <location>
        <begin position="73"/>
        <end position="89"/>
    </location>
</feature>
<dbReference type="OrthoDB" id="2085045at2"/>
<organism evidence="10 11">
    <name type="scientific">Roseomonas mucosa</name>
    <dbReference type="NCBI Taxonomy" id="207340"/>
    <lineage>
        <taxon>Bacteria</taxon>
        <taxon>Pseudomonadati</taxon>
        <taxon>Pseudomonadota</taxon>
        <taxon>Alphaproteobacteria</taxon>
        <taxon>Acetobacterales</taxon>
        <taxon>Roseomonadaceae</taxon>
        <taxon>Roseomonas</taxon>
    </lineage>
</organism>
<feature type="transmembrane region" description="Helical" evidence="7">
    <location>
        <begin position="179"/>
        <end position="204"/>
    </location>
</feature>
<dbReference type="RefSeq" id="WP_076970175.1">
    <property type="nucleotide sequence ID" value="NZ_LLWF02000013.1"/>
</dbReference>
<dbReference type="PANTHER" id="PTHR33932:SF4">
    <property type="entry name" value="NA(+)_H(+) ANTIPORTER SUBUNIT B"/>
    <property type="match status" value="1"/>
</dbReference>
<protein>
    <submittedName>
        <fullName evidence="10">Sodium:proton antiporter</fullName>
    </submittedName>
</protein>
<dbReference type="InterPro" id="IPR007182">
    <property type="entry name" value="MnhB"/>
</dbReference>
<dbReference type="Pfam" id="PF04039">
    <property type="entry name" value="MnhB"/>
    <property type="match status" value="1"/>
</dbReference>
<dbReference type="STRING" id="207340.APZ41_006280"/>
<keyword evidence="8" id="KW-0732">Signal</keyword>
<evidence type="ECO:0000256" key="7">
    <source>
        <dbReference type="SAM" id="Phobius"/>
    </source>
</evidence>
<feature type="transmembrane region" description="Helical" evidence="7">
    <location>
        <begin position="136"/>
        <end position="158"/>
    </location>
</feature>
<reference evidence="10" key="1">
    <citation type="submission" date="2016-12" db="EMBL/GenBank/DDBJ databases">
        <title>Draft genome sequence of Roseomonas mucosa strain AU37, isolated from a peripheral intravenous catheter.</title>
        <authorList>
            <person name="Choudhury M.A."/>
            <person name="Sidjabat H.E."/>
            <person name="Wailan A.M."/>
            <person name="Zhang L."/>
            <person name="Marsh N.M."/>
            <person name="Rickard C.M."/>
            <person name="Davies M."/>
            <person name="Mcmillan D.J."/>
        </authorList>
    </citation>
    <scope>NUCLEOTIDE SEQUENCE [LARGE SCALE GENOMIC DNA]</scope>
    <source>
        <strain evidence="10">AU37</strain>
    </source>
</reference>
<name>A0A1S8D8A4_9PROT</name>
<accession>A0A1S8D8A4</accession>
<dbReference type="Proteomes" id="UP000054844">
    <property type="component" value="Unassembled WGS sequence"/>
</dbReference>
<keyword evidence="4 7" id="KW-0812">Transmembrane</keyword>
<feature type="transmembrane region" description="Helical" evidence="7">
    <location>
        <begin position="216"/>
        <end position="238"/>
    </location>
</feature>
<evidence type="ECO:0000256" key="5">
    <source>
        <dbReference type="ARBA" id="ARBA00022989"/>
    </source>
</evidence>
<dbReference type="InterPro" id="IPR050622">
    <property type="entry name" value="CPA3_antiporter_subunitB"/>
</dbReference>